<dbReference type="Proteomes" id="UP001159363">
    <property type="component" value="Chromosome 5"/>
</dbReference>
<evidence type="ECO:0000313" key="2">
    <source>
        <dbReference type="Proteomes" id="UP001159363"/>
    </source>
</evidence>
<evidence type="ECO:0008006" key="3">
    <source>
        <dbReference type="Google" id="ProtNLM"/>
    </source>
</evidence>
<proteinExistence type="predicted"/>
<keyword evidence="2" id="KW-1185">Reference proteome</keyword>
<sequence length="153" mass="17216">MDYPTKILILQARDTIRHVLRTCVTCCHQQAATATQIMADLSAARVRQLRPFLHCGVNYAGPFQLRNCKGRSRDTFKGYVALFVCFSTKAVHMEQVSELSTAAFMAALNRFVSRHGRPREISSDCGTNFVGAARETERIVFFSPVREPATKSW</sequence>
<dbReference type="EMBL" id="JARBHB010000006">
    <property type="protein sequence ID" value="KAJ8881550.1"/>
    <property type="molecule type" value="Genomic_DNA"/>
</dbReference>
<dbReference type="PANTHER" id="PTHR47331">
    <property type="entry name" value="PHD-TYPE DOMAIN-CONTAINING PROTEIN"/>
    <property type="match status" value="1"/>
</dbReference>
<organism evidence="1 2">
    <name type="scientific">Dryococelus australis</name>
    <dbReference type="NCBI Taxonomy" id="614101"/>
    <lineage>
        <taxon>Eukaryota</taxon>
        <taxon>Metazoa</taxon>
        <taxon>Ecdysozoa</taxon>
        <taxon>Arthropoda</taxon>
        <taxon>Hexapoda</taxon>
        <taxon>Insecta</taxon>
        <taxon>Pterygota</taxon>
        <taxon>Neoptera</taxon>
        <taxon>Polyneoptera</taxon>
        <taxon>Phasmatodea</taxon>
        <taxon>Verophasmatodea</taxon>
        <taxon>Anareolatae</taxon>
        <taxon>Phasmatidae</taxon>
        <taxon>Eurycanthinae</taxon>
        <taxon>Dryococelus</taxon>
    </lineage>
</organism>
<dbReference type="PANTHER" id="PTHR47331:SF1">
    <property type="entry name" value="GAG-LIKE PROTEIN"/>
    <property type="match status" value="1"/>
</dbReference>
<accession>A0ABQ9HB62</accession>
<dbReference type="InterPro" id="IPR012337">
    <property type="entry name" value="RNaseH-like_sf"/>
</dbReference>
<reference evidence="1 2" key="1">
    <citation type="submission" date="2023-02" db="EMBL/GenBank/DDBJ databases">
        <title>LHISI_Scaffold_Assembly.</title>
        <authorList>
            <person name="Stuart O.P."/>
            <person name="Cleave R."/>
            <person name="Magrath M.J.L."/>
            <person name="Mikheyev A.S."/>
        </authorList>
    </citation>
    <scope>NUCLEOTIDE SEQUENCE [LARGE SCALE GENOMIC DNA]</scope>
    <source>
        <strain evidence="1">Daus_M_001</strain>
        <tissue evidence="1">Leg muscle</tissue>
    </source>
</reference>
<name>A0ABQ9HB62_9NEOP</name>
<dbReference type="Gene3D" id="3.30.420.10">
    <property type="entry name" value="Ribonuclease H-like superfamily/Ribonuclease H"/>
    <property type="match status" value="1"/>
</dbReference>
<evidence type="ECO:0000313" key="1">
    <source>
        <dbReference type="EMBL" id="KAJ8881550.1"/>
    </source>
</evidence>
<comment type="caution">
    <text evidence="1">The sequence shown here is derived from an EMBL/GenBank/DDBJ whole genome shotgun (WGS) entry which is preliminary data.</text>
</comment>
<dbReference type="SUPFAM" id="SSF53098">
    <property type="entry name" value="Ribonuclease H-like"/>
    <property type="match status" value="1"/>
</dbReference>
<gene>
    <name evidence="1" type="ORF">PR048_018032</name>
</gene>
<protein>
    <recommendedName>
        <fullName evidence="3">Integrase catalytic domain-containing protein</fullName>
    </recommendedName>
</protein>
<dbReference type="InterPro" id="IPR036397">
    <property type="entry name" value="RNaseH_sf"/>
</dbReference>